<dbReference type="GO" id="GO:0005978">
    <property type="term" value="P:glycogen biosynthetic process"/>
    <property type="evidence" value="ECO:0007669"/>
    <property type="project" value="UniProtKB-UniRule"/>
</dbReference>
<comment type="similarity">
    <text evidence="4 10">Belongs to the glycosyl hydrolase 13 family. GlgB subfamily.</text>
</comment>
<evidence type="ECO:0000259" key="12">
    <source>
        <dbReference type="SMART" id="SM00642"/>
    </source>
</evidence>
<gene>
    <name evidence="10 13" type="primary">glgB</name>
    <name evidence="13" type="ORF">P0Y49_16650</name>
</gene>
<dbReference type="InterPro" id="IPR006048">
    <property type="entry name" value="A-amylase/branching_C"/>
</dbReference>
<dbReference type="SUPFAM" id="SSF51011">
    <property type="entry name" value="Glycosyl hydrolase domain"/>
    <property type="match status" value="1"/>
</dbReference>
<feature type="active site" description="Proton donor" evidence="10 11">
    <location>
        <position position="368"/>
    </location>
</feature>
<dbReference type="PIRSF" id="PIRSF000463">
    <property type="entry name" value="GlgB"/>
    <property type="match status" value="1"/>
</dbReference>
<keyword evidence="8 10" id="KW-0320">Glycogen biosynthesis</keyword>
<dbReference type="FunFam" id="2.60.40.10:FF:000169">
    <property type="entry name" value="1,4-alpha-glucan branching enzyme GlgB"/>
    <property type="match status" value="1"/>
</dbReference>
<evidence type="ECO:0000256" key="1">
    <source>
        <dbReference type="ARBA" id="ARBA00000826"/>
    </source>
</evidence>
<evidence type="ECO:0000256" key="6">
    <source>
        <dbReference type="ARBA" id="ARBA00022676"/>
    </source>
</evidence>
<evidence type="ECO:0000256" key="7">
    <source>
        <dbReference type="ARBA" id="ARBA00022679"/>
    </source>
</evidence>
<accession>A0AAJ6B5S4</accession>
<evidence type="ECO:0000256" key="5">
    <source>
        <dbReference type="ARBA" id="ARBA00022600"/>
    </source>
</evidence>
<dbReference type="InterPro" id="IPR017853">
    <property type="entry name" value="GH"/>
</dbReference>
<organism evidence="13 14">
    <name type="scientific">Candidatus Pedobacter colombiensis</name>
    <dbReference type="NCBI Taxonomy" id="3121371"/>
    <lineage>
        <taxon>Bacteria</taxon>
        <taxon>Pseudomonadati</taxon>
        <taxon>Bacteroidota</taxon>
        <taxon>Sphingobacteriia</taxon>
        <taxon>Sphingobacteriales</taxon>
        <taxon>Sphingobacteriaceae</taxon>
        <taxon>Pedobacter</taxon>
    </lineage>
</organism>
<dbReference type="FunFam" id="2.60.40.1180:FF:000002">
    <property type="entry name" value="1,4-alpha-glucan branching enzyme GlgB"/>
    <property type="match status" value="1"/>
</dbReference>
<dbReference type="InterPro" id="IPR006047">
    <property type="entry name" value="GH13_cat_dom"/>
</dbReference>
<evidence type="ECO:0000256" key="11">
    <source>
        <dbReference type="PIRSR" id="PIRSR000463-1"/>
    </source>
</evidence>
<dbReference type="Gene3D" id="2.60.40.10">
    <property type="entry name" value="Immunoglobulins"/>
    <property type="match status" value="1"/>
</dbReference>
<dbReference type="EC" id="2.4.1.18" evidence="10"/>
<dbReference type="InterPro" id="IPR004193">
    <property type="entry name" value="Glyco_hydro_13_N"/>
</dbReference>
<dbReference type="AlphaFoldDB" id="A0AAJ6B5S4"/>
<dbReference type="HAMAP" id="MF_00685">
    <property type="entry name" value="GlgB"/>
    <property type="match status" value="1"/>
</dbReference>
<dbReference type="Gene3D" id="2.60.40.1180">
    <property type="entry name" value="Golgi alpha-mannosidase II"/>
    <property type="match status" value="1"/>
</dbReference>
<evidence type="ECO:0000256" key="4">
    <source>
        <dbReference type="ARBA" id="ARBA00009000"/>
    </source>
</evidence>
<protein>
    <recommendedName>
        <fullName evidence="10">1,4-alpha-glucan branching enzyme GlgB</fullName>
        <ecNumber evidence="10">2.4.1.18</ecNumber>
    </recommendedName>
    <alternativeName>
        <fullName evidence="10">1,4-alpha-D-glucan:1,4-alpha-D-glucan 6-glucosyl-transferase</fullName>
    </alternativeName>
    <alternativeName>
        <fullName evidence="10">Alpha-(1-&gt;4)-glucan branching enzyme</fullName>
    </alternativeName>
    <alternativeName>
        <fullName evidence="10">Glycogen branching enzyme</fullName>
        <shortName evidence="10">BE</shortName>
    </alternativeName>
</protein>
<dbReference type="Pfam" id="PF02806">
    <property type="entry name" value="Alpha-amylase_C"/>
    <property type="match status" value="1"/>
</dbReference>
<dbReference type="CDD" id="cd11322">
    <property type="entry name" value="AmyAc_Glg_BE"/>
    <property type="match status" value="1"/>
</dbReference>
<evidence type="ECO:0000313" key="13">
    <source>
        <dbReference type="EMBL" id="WEK18420.1"/>
    </source>
</evidence>
<dbReference type="Gene3D" id="3.20.20.80">
    <property type="entry name" value="Glycosidases"/>
    <property type="match status" value="1"/>
</dbReference>
<dbReference type="GO" id="GO:0004553">
    <property type="term" value="F:hydrolase activity, hydrolyzing O-glycosyl compounds"/>
    <property type="evidence" value="ECO:0007669"/>
    <property type="project" value="InterPro"/>
</dbReference>
<dbReference type="NCBIfam" id="TIGR01515">
    <property type="entry name" value="branching_enzym"/>
    <property type="match status" value="1"/>
</dbReference>
<dbReference type="EMBL" id="CP119313">
    <property type="protein sequence ID" value="WEK18420.1"/>
    <property type="molecule type" value="Genomic_DNA"/>
</dbReference>
<dbReference type="InterPro" id="IPR037439">
    <property type="entry name" value="Branching_enzy"/>
</dbReference>
<feature type="active site" description="Nucleophile" evidence="10 11">
    <location>
        <position position="315"/>
    </location>
</feature>
<dbReference type="GO" id="GO:0003844">
    <property type="term" value="F:1,4-alpha-glucan branching enzyme activity"/>
    <property type="evidence" value="ECO:0007669"/>
    <property type="project" value="UniProtKB-UniRule"/>
</dbReference>
<feature type="domain" description="Glycosyl hydrolase family 13 catalytic" evidence="12">
    <location>
        <begin position="156"/>
        <end position="497"/>
    </location>
</feature>
<evidence type="ECO:0000313" key="14">
    <source>
        <dbReference type="Proteomes" id="UP001214530"/>
    </source>
</evidence>
<dbReference type="NCBIfam" id="NF008967">
    <property type="entry name" value="PRK12313.1"/>
    <property type="match status" value="1"/>
</dbReference>
<proteinExistence type="inferred from homology"/>
<dbReference type="Pfam" id="PF00128">
    <property type="entry name" value="Alpha-amylase"/>
    <property type="match status" value="1"/>
</dbReference>
<evidence type="ECO:0000256" key="8">
    <source>
        <dbReference type="ARBA" id="ARBA00023056"/>
    </source>
</evidence>
<evidence type="ECO:0000256" key="10">
    <source>
        <dbReference type="HAMAP-Rule" id="MF_00685"/>
    </source>
</evidence>
<dbReference type="InterPro" id="IPR006407">
    <property type="entry name" value="GlgB"/>
</dbReference>
<dbReference type="SMART" id="SM00642">
    <property type="entry name" value="Aamy"/>
    <property type="match status" value="1"/>
</dbReference>
<comment type="subunit">
    <text evidence="10">Monomer.</text>
</comment>
<keyword evidence="5 10" id="KW-0321">Glycogen metabolism</keyword>
<dbReference type="GO" id="GO:0005829">
    <property type="term" value="C:cytosol"/>
    <property type="evidence" value="ECO:0007669"/>
    <property type="project" value="TreeGrafter"/>
</dbReference>
<dbReference type="GO" id="GO:0043169">
    <property type="term" value="F:cation binding"/>
    <property type="evidence" value="ECO:0007669"/>
    <property type="project" value="InterPro"/>
</dbReference>
<evidence type="ECO:0000256" key="3">
    <source>
        <dbReference type="ARBA" id="ARBA00004964"/>
    </source>
</evidence>
<evidence type="ECO:0000256" key="9">
    <source>
        <dbReference type="ARBA" id="ARBA00023277"/>
    </source>
</evidence>
<reference evidence="13" key="1">
    <citation type="submission" date="2023-03" db="EMBL/GenBank/DDBJ databases">
        <title>Andean soil-derived lignocellulolytic bacterial consortium as a source of novel taxa and putative plastic-active enzymes.</title>
        <authorList>
            <person name="Diaz-Garcia L."/>
            <person name="Chuvochina M."/>
            <person name="Feuerriegel G."/>
            <person name="Bunk B."/>
            <person name="Sproer C."/>
            <person name="Streit W.R."/>
            <person name="Rodriguez L.M."/>
            <person name="Overmann J."/>
            <person name="Jimenez D.J."/>
        </authorList>
    </citation>
    <scope>NUCLEOTIDE SEQUENCE</scope>
    <source>
        <strain evidence="13">MAG 3858</strain>
    </source>
</reference>
<dbReference type="PANTHER" id="PTHR43651">
    <property type="entry name" value="1,4-ALPHA-GLUCAN-BRANCHING ENZYME"/>
    <property type="match status" value="1"/>
</dbReference>
<dbReference type="CDD" id="cd02855">
    <property type="entry name" value="E_set_GBE_prok_N"/>
    <property type="match status" value="1"/>
</dbReference>
<name>A0AAJ6B5S4_9SPHI</name>
<dbReference type="FunFam" id="3.20.20.80:FF:000003">
    <property type="entry name" value="1,4-alpha-glucan branching enzyme GlgB"/>
    <property type="match status" value="1"/>
</dbReference>
<keyword evidence="9 10" id="KW-0119">Carbohydrate metabolism</keyword>
<evidence type="ECO:0000256" key="2">
    <source>
        <dbReference type="ARBA" id="ARBA00002953"/>
    </source>
</evidence>
<dbReference type="InterPro" id="IPR044143">
    <property type="entry name" value="GlgB_N_E_set_prok"/>
</dbReference>
<keyword evidence="6 10" id="KW-0328">Glycosyltransferase</keyword>
<comment type="function">
    <text evidence="2 10">Catalyzes the formation of the alpha-1,6-glucosidic linkages in glycogen by scission of a 1,4-alpha-linked oligosaccharide from growing alpha-1,4-glucan chains and the subsequent attachment of the oligosaccharide to the alpha-1,6 position.</text>
</comment>
<keyword evidence="7 10" id="KW-0808">Transferase</keyword>
<dbReference type="InterPro" id="IPR013780">
    <property type="entry name" value="Glyco_hydro_b"/>
</dbReference>
<dbReference type="NCBIfam" id="NF003811">
    <property type="entry name" value="PRK05402.1"/>
    <property type="match status" value="1"/>
</dbReference>
<comment type="pathway">
    <text evidence="3 10">Glycan biosynthesis; glycogen biosynthesis.</text>
</comment>
<comment type="catalytic activity">
    <reaction evidence="1 10">
        <text>Transfers a segment of a (1-&gt;4)-alpha-D-glucan chain to a primary hydroxy group in a similar glucan chain.</text>
        <dbReference type="EC" id="2.4.1.18"/>
    </reaction>
</comment>
<dbReference type="PANTHER" id="PTHR43651:SF3">
    <property type="entry name" value="1,4-ALPHA-GLUCAN-BRANCHING ENZYME"/>
    <property type="match status" value="1"/>
</dbReference>
<dbReference type="SUPFAM" id="SSF51445">
    <property type="entry name" value="(Trans)glycosidases"/>
    <property type="match status" value="1"/>
</dbReference>
<dbReference type="Pfam" id="PF02922">
    <property type="entry name" value="CBM_48"/>
    <property type="match status" value="1"/>
</dbReference>
<dbReference type="InterPro" id="IPR013783">
    <property type="entry name" value="Ig-like_fold"/>
</dbReference>
<sequence>MKEVLAHSLFSDFDISLFVSGKHFRLYEKFGAHLISVDDVAGTYFSVWAPNAQAVHLIADFNEWNRFSHPLNKRLDTSGIWEGFIPGVGKGEIYKFLIKGFGGEEVEKGDPYAKRWEHPPKTASIVWDNDFKWKDKGWLSKRPKLNALNKPMSVYEVHLGSWQRDPGEPDRILTYVEIANSLVPYLLDMGFTHVELMPVMEYPYFPSWGYQITGYFAASSRHGTPQELMYLINELHKNDIAVILDWVPSHFPGDAHGLYHFDGTHLYEHADMRKGFHPDWKSYIFNYDRNEVRSFLISNALYWLDKFHADGLRVDAVASMLYFNFSRKAEDAATNEFGGSENLGAIQFLKDLNIAVYGNYEGVHTIAEESSTYPLVTRPVYSGGLGFGMKWMMGWMNDTLRYFKNDPINRRYHHYQLTFSTTYAFSENFMLPFSHDEVVHGKSSMIYKMPGDEWQKFANLRVLYAYMYTHPGTKLLFMGNEFAQTHEWDFKSSLDWHLLEHAPHLGMQKAVRAINKLYTSEPALYEYSFSAEGFEWLNADDARHSIYTYIRKGKKAKDTLIVILNLTPVYRENYRVGLPFKANWVEIFNTDAKEFFGSGKLNTKVIQPERVACHNRGYSILLNVPPLAVTVLKQEK</sequence>
<dbReference type="Proteomes" id="UP001214530">
    <property type="component" value="Chromosome"/>
</dbReference>